<dbReference type="PANTHER" id="PTHR33164:SF5">
    <property type="entry name" value="ORGANIC HYDROPEROXIDE RESISTANCE TRANSCRIPTIONAL REGULATOR"/>
    <property type="match status" value="1"/>
</dbReference>
<keyword evidence="2" id="KW-0963">Cytoplasm</keyword>
<accession>A0ABW7ACE3</accession>
<dbReference type="InterPro" id="IPR000835">
    <property type="entry name" value="HTH_MarR-typ"/>
</dbReference>
<keyword evidence="4" id="KW-0238">DNA-binding</keyword>
<name>A0ABW7ACE3_9ACTN</name>
<dbReference type="PANTHER" id="PTHR33164">
    <property type="entry name" value="TRANSCRIPTIONAL REGULATOR, MARR FAMILY"/>
    <property type="match status" value="1"/>
</dbReference>
<dbReference type="Gene3D" id="1.10.10.10">
    <property type="entry name" value="Winged helix-like DNA-binding domain superfamily/Winged helix DNA-binding domain"/>
    <property type="match status" value="1"/>
</dbReference>
<evidence type="ECO:0000256" key="3">
    <source>
        <dbReference type="ARBA" id="ARBA00023015"/>
    </source>
</evidence>
<organism evidence="7 8">
    <name type="scientific">Nonomuraea marmarensis</name>
    <dbReference type="NCBI Taxonomy" id="3351344"/>
    <lineage>
        <taxon>Bacteria</taxon>
        <taxon>Bacillati</taxon>
        <taxon>Actinomycetota</taxon>
        <taxon>Actinomycetes</taxon>
        <taxon>Streptosporangiales</taxon>
        <taxon>Streptosporangiaceae</taxon>
        <taxon>Nonomuraea</taxon>
    </lineage>
</organism>
<comment type="subcellular location">
    <subcellularLocation>
        <location evidence="1">Cytoplasm</location>
    </subcellularLocation>
</comment>
<dbReference type="SMART" id="SM00347">
    <property type="entry name" value="HTH_MARR"/>
    <property type="match status" value="1"/>
</dbReference>
<dbReference type="InterPro" id="IPR036390">
    <property type="entry name" value="WH_DNA-bd_sf"/>
</dbReference>
<reference evidence="7 8" key="1">
    <citation type="submission" date="2024-10" db="EMBL/GenBank/DDBJ databases">
        <authorList>
            <person name="Topkara A.R."/>
            <person name="Saygin H."/>
        </authorList>
    </citation>
    <scope>NUCLEOTIDE SEQUENCE [LARGE SCALE GENOMIC DNA]</scope>
    <source>
        <strain evidence="7 8">M3C6</strain>
    </source>
</reference>
<keyword evidence="3" id="KW-0805">Transcription regulation</keyword>
<proteinExistence type="predicted"/>
<dbReference type="Proteomes" id="UP001603978">
    <property type="component" value="Unassembled WGS sequence"/>
</dbReference>
<dbReference type="PRINTS" id="PR00598">
    <property type="entry name" value="HTHMARR"/>
</dbReference>
<evidence type="ECO:0000259" key="6">
    <source>
        <dbReference type="PROSITE" id="PS50995"/>
    </source>
</evidence>
<evidence type="ECO:0000256" key="5">
    <source>
        <dbReference type="ARBA" id="ARBA00023163"/>
    </source>
</evidence>
<keyword evidence="8" id="KW-1185">Reference proteome</keyword>
<comment type="caution">
    <text evidence="7">The sequence shown here is derived from an EMBL/GenBank/DDBJ whole genome shotgun (WGS) entry which is preliminary data.</text>
</comment>
<sequence length="144" mass="16024">MNALLLDNQVCFAVHAASRALDGVYRRELAELGLTYPQYLVMLVLWERERVTVKELGVALRLDSGTLSPLLKRLEAAGFVRRERSASDERSVLVRLTDKGTELRQAAVRVPGRILEATGLEMGELADLRRTLSRMTLSLTEAAS</sequence>
<feature type="domain" description="HTH marR-type" evidence="6">
    <location>
        <begin position="7"/>
        <end position="137"/>
    </location>
</feature>
<gene>
    <name evidence="7" type="ORF">ACFLIM_13435</name>
</gene>
<dbReference type="InterPro" id="IPR039422">
    <property type="entry name" value="MarR/SlyA-like"/>
</dbReference>
<dbReference type="InterPro" id="IPR055166">
    <property type="entry name" value="Transc_reg_Sar_Rot_HTH"/>
</dbReference>
<evidence type="ECO:0000256" key="4">
    <source>
        <dbReference type="ARBA" id="ARBA00023125"/>
    </source>
</evidence>
<evidence type="ECO:0000313" key="8">
    <source>
        <dbReference type="Proteomes" id="UP001603978"/>
    </source>
</evidence>
<protein>
    <submittedName>
        <fullName evidence="7">MarR family winged helix-turn-helix transcriptional regulator</fullName>
    </submittedName>
</protein>
<dbReference type="SUPFAM" id="SSF46785">
    <property type="entry name" value="Winged helix' DNA-binding domain"/>
    <property type="match status" value="1"/>
</dbReference>
<evidence type="ECO:0000256" key="2">
    <source>
        <dbReference type="ARBA" id="ARBA00022490"/>
    </source>
</evidence>
<dbReference type="EMBL" id="JBICRM010000007">
    <property type="protein sequence ID" value="MFG1704186.1"/>
    <property type="molecule type" value="Genomic_DNA"/>
</dbReference>
<evidence type="ECO:0000313" key="7">
    <source>
        <dbReference type="EMBL" id="MFG1704186.1"/>
    </source>
</evidence>
<dbReference type="PROSITE" id="PS50995">
    <property type="entry name" value="HTH_MARR_2"/>
    <property type="match status" value="1"/>
</dbReference>
<dbReference type="RefSeq" id="WP_393165007.1">
    <property type="nucleotide sequence ID" value="NZ_JBICRM010000007.1"/>
</dbReference>
<dbReference type="Pfam" id="PF22381">
    <property type="entry name" value="Staph_reg_Sar_Rot"/>
    <property type="match status" value="1"/>
</dbReference>
<evidence type="ECO:0000256" key="1">
    <source>
        <dbReference type="ARBA" id="ARBA00004496"/>
    </source>
</evidence>
<dbReference type="InterPro" id="IPR036388">
    <property type="entry name" value="WH-like_DNA-bd_sf"/>
</dbReference>
<keyword evidence="5" id="KW-0804">Transcription</keyword>